<keyword evidence="9 10" id="KW-0520">NAD</keyword>
<dbReference type="PANTHER" id="PTHR11806">
    <property type="entry name" value="GLUCOSE INHIBITED DIVISION PROTEIN A"/>
    <property type="match status" value="1"/>
</dbReference>
<comment type="similarity">
    <text evidence="10">Belongs to the MnmG family. TrmFO subfamily.</text>
</comment>
<evidence type="ECO:0000259" key="11">
    <source>
        <dbReference type="Pfam" id="PF01134"/>
    </source>
</evidence>
<evidence type="ECO:0000256" key="10">
    <source>
        <dbReference type="HAMAP-Rule" id="MF_01037"/>
    </source>
</evidence>
<evidence type="ECO:0000256" key="5">
    <source>
        <dbReference type="ARBA" id="ARBA00022679"/>
    </source>
</evidence>
<dbReference type="PANTHER" id="PTHR11806:SF2">
    <property type="entry name" value="METHYLENETETRAHYDROFOLATE--TRNA-(URACIL-5-)-METHYLTRANSFERASE TRMFO"/>
    <property type="match status" value="1"/>
</dbReference>
<name>A0A1F7X1F3_9BACT</name>
<dbReference type="HAMAP" id="MF_01037">
    <property type="entry name" value="TrmFO"/>
    <property type="match status" value="1"/>
</dbReference>
<dbReference type="Gene3D" id="3.50.50.60">
    <property type="entry name" value="FAD/NAD(P)-binding domain"/>
    <property type="match status" value="2"/>
</dbReference>
<dbReference type="InterPro" id="IPR002218">
    <property type="entry name" value="MnmG-rel"/>
</dbReference>
<dbReference type="EC" id="2.1.1.74" evidence="10"/>
<evidence type="ECO:0000313" key="12">
    <source>
        <dbReference type="EMBL" id="OGM08135.1"/>
    </source>
</evidence>
<dbReference type="Pfam" id="PF01134">
    <property type="entry name" value="GIDA"/>
    <property type="match status" value="1"/>
</dbReference>
<comment type="function">
    <text evidence="10">Catalyzes the folate-dependent formation of 5-methyl-uridine at position 54 (M-5-U54) in all tRNAs.</text>
</comment>
<keyword evidence="7 10" id="KW-0274">FAD</keyword>
<sequence>MHPVNVIGAGLAGAEAALTLAEHGFKVRLFECRPAVMPEVFKTGAPCELVCSNSLGSMKPESAPGILKSELEALGSHVLAAASAARVPGGQALCVEREKFSKIIEEKITGDPNIEFIREEVRSLSAFAGGEKLVIASGPLTTAALFDSLADKFSGNLYFYDAVSPIVEAGSIDMSRAFWKNRYSKGADDYLNIALNKDEYFAFYRELIAAKTVPPRDNEKEIFFESCMPIEELARRGEHTLRFGPMKPKGFDDPRTGRMPYAVLQLRTENGLNSAFNIVGFQTKMTFGEQARVLAVIPGLEKIKILRYGVIHKNRYMYSPGLVNFNLSLKSDPSIFAAGQILGSEGYSEAIAGGKLAALNIVYAAKTGENRSVLDLIDCGRTMAGSLFKYLTMSGAPMKKFVPMNSNFGLVDTKSYPKETFHELSREQISKLAGMLKKI</sequence>
<keyword evidence="2 10" id="KW-0963">Cytoplasm</keyword>
<evidence type="ECO:0000256" key="6">
    <source>
        <dbReference type="ARBA" id="ARBA00022694"/>
    </source>
</evidence>
<dbReference type="Proteomes" id="UP000178735">
    <property type="component" value="Unassembled WGS sequence"/>
</dbReference>
<evidence type="ECO:0000256" key="8">
    <source>
        <dbReference type="ARBA" id="ARBA00022857"/>
    </source>
</evidence>
<evidence type="ECO:0000256" key="1">
    <source>
        <dbReference type="ARBA" id="ARBA00001974"/>
    </source>
</evidence>
<comment type="caution">
    <text evidence="12">The sequence shown here is derived from an EMBL/GenBank/DDBJ whole genome shotgun (WGS) entry which is preliminary data.</text>
</comment>
<dbReference type="InterPro" id="IPR004417">
    <property type="entry name" value="TrmFO"/>
</dbReference>
<comment type="catalytic activity">
    <reaction evidence="10">
        <text>uridine(54) in tRNA + (6R)-5,10-methylene-5,6,7,8-tetrahydrofolate + NADH + H(+) = 5-methyluridine(54) in tRNA + (6S)-5,6,7,8-tetrahydrofolate + NAD(+)</text>
        <dbReference type="Rhea" id="RHEA:16873"/>
        <dbReference type="Rhea" id="RHEA-COMP:10167"/>
        <dbReference type="Rhea" id="RHEA-COMP:10193"/>
        <dbReference type="ChEBI" id="CHEBI:15378"/>
        <dbReference type="ChEBI" id="CHEBI:15636"/>
        <dbReference type="ChEBI" id="CHEBI:57453"/>
        <dbReference type="ChEBI" id="CHEBI:57540"/>
        <dbReference type="ChEBI" id="CHEBI:57945"/>
        <dbReference type="ChEBI" id="CHEBI:65315"/>
        <dbReference type="ChEBI" id="CHEBI:74447"/>
        <dbReference type="EC" id="2.1.1.74"/>
    </reaction>
</comment>
<dbReference type="GO" id="GO:0050660">
    <property type="term" value="F:flavin adenine dinucleotide binding"/>
    <property type="evidence" value="ECO:0007669"/>
    <property type="project" value="UniProtKB-UniRule"/>
</dbReference>
<accession>A0A1F7X1F3</accession>
<dbReference type="NCBIfam" id="NF003739">
    <property type="entry name" value="PRK05335.1"/>
    <property type="match status" value="1"/>
</dbReference>
<evidence type="ECO:0000256" key="3">
    <source>
        <dbReference type="ARBA" id="ARBA00022603"/>
    </source>
</evidence>
<evidence type="ECO:0000256" key="4">
    <source>
        <dbReference type="ARBA" id="ARBA00022630"/>
    </source>
</evidence>
<dbReference type="GO" id="GO:0047151">
    <property type="term" value="F:tRNA (uracil(54)-C5)-methyltransferase activity, 5,10-methylenetetrahydrofolate-dependent"/>
    <property type="evidence" value="ECO:0007669"/>
    <property type="project" value="UniProtKB-UniRule"/>
</dbReference>
<dbReference type="SUPFAM" id="SSF51905">
    <property type="entry name" value="FAD/NAD(P)-binding domain"/>
    <property type="match status" value="1"/>
</dbReference>
<proteinExistence type="inferred from homology"/>
<dbReference type="InterPro" id="IPR036188">
    <property type="entry name" value="FAD/NAD-bd_sf"/>
</dbReference>
<dbReference type="EMBL" id="MGFH01000024">
    <property type="protein sequence ID" value="OGM08135.1"/>
    <property type="molecule type" value="Genomic_DNA"/>
</dbReference>
<dbReference type="GO" id="GO:0005829">
    <property type="term" value="C:cytosol"/>
    <property type="evidence" value="ECO:0007669"/>
    <property type="project" value="TreeGrafter"/>
</dbReference>
<dbReference type="InterPro" id="IPR040131">
    <property type="entry name" value="MnmG_N"/>
</dbReference>
<comment type="cofactor">
    <cofactor evidence="1 10">
        <name>FAD</name>
        <dbReference type="ChEBI" id="CHEBI:57692"/>
    </cofactor>
</comment>
<dbReference type="STRING" id="1817813.A2008_00810"/>
<protein>
    <recommendedName>
        <fullName evidence="10">Methylenetetrahydrofolate--tRNA-(uracil-5-)-methyltransferase TrmFO</fullName>
        <ecNumber evidence="10">2.1.1.74</ecNumber>
    </recommendedName>
    <alternativeName>
        <fullName evidence="10">Folate-dependent tRNA (uracil-5-)-methyltransferase</fullName>
    </alternativeName>
    <alternativeName>
        <fullName evidence="10">Folate-dependent tRNA(M-5-U54)-methyltransferase</fullName>
    </alternativeName>
</protein>
<comment type="subcellular location">
    <subcellularLocation>
        <location evidence="10">Cytoplasm</location>
    </subcellularLocation>
</comment>
<dbReference type="AlphaFoldDB" id="A0A1F7X1F3"/>
<organism evidence="12 13">
    <name type="scientific">Candidatus Wallbacteria bacterium GWC2_49_35</name>
    <dbReference type="NCBI Taxonomy" id="1817813"/>
    <lineage>
        <taxon>Bacteria</taxon>
        <taxon>Candidatus Walliibacteriota</taxon>
    </lineage>
</organism>
<gene>
    <name evidence="10" type="primary">trmFO</name>
    <name evidence="12" type="ORF">A2008_00810</name>
</gene>
<evidence type="ECO:0000256" key="7">
    <source>
        <dbReference type="ARBA" id="ARBA00022827"/>
    </source>
</evidence>
<evidence type="ECO:0000313" key="13">
    <source>
        <dbReference type="Proteomes" id="UP000178735"/>
    </source>
</evidence>
<reference evidence="12 13" key="1">
    <citation type="journal article" date="2016" name="Nat. Commun.">
        <title>Thousands of microbial genomes shed light on interconnected biogeochemical processes in an aquifer system.</title>
        <authorList>
            <person name="Anantharaman K."/>
            <person name="Brown C.T."/>
            <person name="Hug L.A."/>
            <person name="Sharon I."/>
            <person name="Castelle C.J."/>
            <person name="Probst A.J."/>
            <person name="Thomas B.C."/>
            <person name="Singh A."/>
            <person name="Wilkins M.J."/>
            <person name="Karaoz U."/>
            <person name="Brodie E.L."/>
            <person name="Williams K.H."/>
            <person name="Hubbard S.S."/>
            <person name="Banfield J.F."/>
        </authorList>
    </citation>
    <scope>NUCLEOTIDE SEQUENCE [LARGE SCALE GENOMIC DNA]</scope>
</reference>
<feature type="binding site" evidence="10">
    <location>
        <begin position="8"/>
        <end position="13"/>
    </location>
    <ligand>
        <name>FAD</name>
        <dbReference type="ChEBI" id="CHEBI:57692"/>
    </ligand>
</feature>
<keyword evidence="8 10" id="KW-0521">NADP</keyword>
<keyword evidence="3 10" id="KW-0489">Methyltransferase</keyword>
<keyword evidence="4 10" id="KW-0285">Flavoprotein</keyword>
<evidence type="ECO:0000256" key="9">
    <source>
        <dbReference type="ARBA" id="ARBA00023027"/>
    </source>
</evidence>
<dbReference type="GO" id="GO:0030488">
    <property type="term" value="P:tRNA methylation"/>
    <property type="evidence" value="ECO:0007669"/>
    <property type="project" value="TreeGrafter"/>
</dbReference>
<feature type="domain" description="MnmG N-terminal" evidence="11">
    <location>
        <begin position="4"/>
        <end position="366"/>
    </location>
</feature>
<keyword evidence="6 10" id="KW-0819">tRNA processing</keyword>
<evidence type="ECO:0000256" key="2">
    <source>
        <dbReference type="ARBA" id="ARBA00022490"/>
    </source>
</evidence>
<dbReference type="GO" id="GO:0002098">
    <property type="term" value="P:tRNA wobble uridine modification"/>
    <property type="evidence" value="ECO:0007669"/>
    <property type="project" value="TreeGrafter"/>
</dbReference>
<dbReference type="NCBIfam" id="TIGR00137">
    <property type="entry name" value="gid_trmFO"/>
    <property type="match status" value="1"/>
</dbReference>
<keyword evidence="5 10" id="KW-0808">Transferase</keyword>
<comment type="catalytic activity">
    <reaction evidence="10">
        <text>uridine(54) in tRNA + (6R)-5,10-methylene-5,6,7,8-tetrahydrofolate + NADPH + H(+) = 5-methyluridine(54) in tRNA + (6S)-5,6,7,8-tetrahydrofolate + NADP(+)</text>
        <dbReference type="Rhea" id="RHEA:62372"/>
        <dbReference type="Rhea" id="RHEA-COMP:10167"/>
        <dbReference type="Rhea" id="RHEA-COMP:10193"/>
        <dbReference type="ChEBI" id="CHEBI:15378"/>
        <dbReference type="ChEBI" id="CHEBI:15636"/>
        <dbReference type="ChEBI" id="CHEBI:57453"/>
        <dbReference type="ChEBI" id="CHEBI:57783"/>
        <dbReference type="ChEBI" id="CHEBI:58349"/>
        <dbReference type="ChEBI" id="CHEBI:65315"/>
        <dbReference type="ChEBI" id="CHEBI:74447"/>
        <dbReference type="EC" id="2.1.1.74"/>
    </reaction>
</comment>